<dbReference type="GO" id="GO:0004633">
    <property type="term" value="F:phosphopantothenoylcysteine decarboxylase activity"/>
    <property type="evidence" value="ECO:0007669"/>
    <property type="project" value="InterPro"/>
</dbReference>
<keyword evidence="2" id="KW-0456">Lyase</keyword>
<dbReference type="InterPro" id="IPR003382">
    <property type="entry name" value="Flavoprotein"/>
</dbReference>
<feature type="domain" description="DNA/pantothenate metabolism flavoprotein C-terminal" evidence="4">
    <location>
        <begin position="183"/>
        <end position="391"/>
    </location>
</feature>
<evidence type="ECO:0000259" key="4">
    <source>
        <dbReference type="Pfam" id="PF04127"/>
    </source>
</evidence>
<protein>
    <submittedName>
        <fullName evidence="5">Coenzyme A biosynthesis bifunctional protein CoaBC</fullName>
    </submittedName>
</protein>
<evidence type="ECO:0000259" key="3">
    <source>
        <dbReference type="Pfam" id="PF02441"/>
    </source>
</evidence>
<gene>
    <name evidence="5" type="primary">coaBC_10</name>
    <name evidence="5" type="ORF">GALL_265480</name>
</gene>
<keyword evidence="1" id="KW-0210">Decarboxylase</keyword>
<dbReference type="GO" id="GO:0015937">
    <property type="term" value="P:coenzyme A biosynthetic process"/>
    <property type="evidence" value="ECO:0007669"/>
    <property type="project" value="InterPro"/>
</dbReference>
<dbReference type="Pfam" id="PF04127">
    <property type="entry name" value="DFP"/>
    <property type="match status" value="1"/>
</dbReference>
<dbReference type="NCBIfam" id="TIGR00521">
    <property type="entry name" value="coaBC_dfp"/>
    <property type="match status" value="1"/>
</dbReference>
<evidence type="ECO:0000313" key="5">
    <source>
        <dbReference type="EMBL" id="OIQ91537.1"/>
    </source>
</evidence>
<dbReference type="InterPro" id="IPR005252">
    <property type="entry name" value="CoaBC"/>
</dbReference>
<dbReference type="HAMAP" id="MF_02225">
    <property type="entry name" value="CoaBC"/>
    <property type="match status" value="1"/>
</dbReference>
<dbReference type="AlphaFoldDB" id="A0A1J5R6L7"/>
<dbReference type="Pfam" id="PF02441">
    <property type="entry name" value="Flavoprotein"/>
    <property type="match status" value="1"/>
</dbReference>
<dbReference type="InterPro" id="IPR035929">
    <property type="entry name" value="CoaB-like_sf"/>
</dbReference>
<dbReference type="GO" id="GO:0010181">
    <property type="term" value="F:FMN binding"/>
    <property type="evidence" value="ECO:0007669"/>
    <property type="project" value="InterPro"/>
</dbReference>
<dbReference type="SUPFAM" id="SSF52507">
    <property type="entry name" value="Homo-oligomeric flavin-containing Cys decarboxylases, HFCD"/>
    <property type="match status" value="1"/>
</dbReference>
<dbReference type="GO" id="GO:0015941">
    <property type="term" value="P:pantothenate catabolic process"/>
    <property type="evidence" value="ECO:0007669"/>
    <property type="project" value="InterPro"/>
</dbReference>
<proteinExistence type="inferred from homology"/>
<organism evidence="5">
    <name type="scientific">mine drainage metagenome</name>
    <dbReference type="NCBI Taxonomy" id="410659"/>
    <lineage>
        <taxon>unclassified sequences</taxon>
        <taxon>metagenomes</taxon>
        <taxon>ecological metagenomes</taxon>
    </lineage>
</organism>
<dbReference type="GO" id="GO:0004632">
    <property type="term" value="F:phosphopantothenate--cysteine ligase activity"/>
    <property type="evidence" value="ECO:0007669"/>
    <property type="project" value="InterPro"/>
</dbReference>
<dbReference type="PANTHER" id="PTHR14359">
    <property type="entry name" value="HOMO-OLIGOMERIC FLAVIN CONTAINING CYS DECARBOXYLASE FAMILY"/>
    <property type="match status" value="1"/>
</dbReference>
<dbReference type="PANTHER" id="PTHR14359:SF6">
    <property type="entry name" value="PHOSPHOPANTOTHENOYLCYSTEINE DECARBOXYLASE"/>
    <property type="match status" value="1"/>
</dbReference>
<accession>A0A1J5R6L7</accession>
<comment type="caution">
    <text evidence="5">The sequence shown here is derived from an EMBL/GenBank/DDBJ whole genome shotgun (WGS) entry which is preliminary data.</text>
</comment>
<name>A0A1J5R6L7_9ZZZZ</name>
<sequence>MTRRILLGVSGGIAAYKACELTRLLVKAGCTVQVVMSEAATRFVAPLTFQALSGRAVALELWQPQAADGMDHIALARAADAFVVAPASADLLAKAAQGRGDDLLSNLLLARDALPTLLAPAMNRAMWANPAVQRNVALLRGDGVRLAGPASGEQACGETGEGRLLEPEQLLVEIDALLTPQSLRGRRVLLTAGPTHEPWDEVRFLGNRSSGKMGWALARAAWERGADVVLVAGPHALEPPHGVRTVDVQTAQQMRDAVFAELRRDRVDLFIAAAAVADWRPAAAVAGKLKKQPGAAPPALALELNPDILAEVAALTDAPFCVGFAAEAEDLHAQAQAKRVRKGVPLLVGNLGAQAFGRDDNAVVLVDAHGVRELPRASKIELARRIVDEAAARLSALNPTPEP</sequence>
<evidence type="ECO:0000256" key="2">
    <source>
        <dbReference type="ARBA" id="ARBA00023239"/>
    </source>
</evidence>
<evidence type="ECO:0000256" key="1">
    <source>
        <dbReference type="ARBA" id="ARBA00022793"/>
    </source>
</evidence>
<dbReference type="GO" id="GO:0071513">
    <property type="term" value="C:phosphopantothenoylcysteine decarboxylase complex"/>
    <property type="evidence" value="ECO:0007669"/>
    <property type="project" value="TreeGrafter"/>
</dbReference>
<reference evidence="5" key="1">
    <citation type="submission" date="2016-10" db="EMBL/GenBank/DDBJ databases">
        <title>Sequence of Gallionella enrichment culture.</title>
        <authorList>
            <person name="Poehlein A."/>
            <person name="Muehling M."/>
            <person name="Daniel R."/>
        </authorList>
    </citation>
    <scope>NUCLEOTIDE SEQUENCE</scope>
</reference>
<dbReference type="SUPFAM" id="SSF102645">
    <property type="entry name" value="CoaB-like"/>
    <property type="match status" value="1"/>
</dbReference>
<dbReference type="Gene3D" id="3.40.50.10300">
    <property type="entry name" value="CoaB-like"/>
    <property type="match status" value="1"/>
</dbReference>
<dbReference type="EMBL" id="MLJW01000256">
    <property type="protein sequence ID" value="OIQ91537.1"/>
    <property type="molecule type" value="Genomic_DNA"/>
</dbReference>
<dbReference type="InterPro" id="IPR036551">
    <property type="entry name" value="Flavin_trans-like"/>
</dbReference>
<feature type="domain" description="Flavoprotein" evidence="3">
    <location>
        <begin position="4"/>
        <end position="171"/>
    </location>
</feature>
<dbReference type="InterPro" id="IPR007085">
    <property type="entry name" value="DNA/pantothenate-metab_flavo_C"/>
</dbReference>
<dbReference type="Gene3D" id="3.40.50.1950">
    <property type="entry name" value="Flavin prenyltransferase-like"/>
    <property type="match status" value="1"/>
</dbReference>